<reference evidence="1" key="1">
    <citation type="journal article" date="2019" name="bioRxiv">
        <title>The Genome of the Zebra Mussel, Dreissena polymorpha: A Resource for Invasive Species Research.</title>
        <authorList>
            <person name="McCartney M.A."/>
            <person name="Auch B."/>
            <person name="Kono T."/>
            <person name="Mallez S."/>
            <person name="Zhang Y."/>
            <person name="Obille A."/>
            <person name="Becker A."/>
            <person name="Abrahante J.E."/>
            <person name="Garbe J."/>
            <person name="Badalamenti J.P."/>
            <person name="Herman A."/>
            <person name="Mangelson H."/>
            <person name="Liachko I."/>
            <person name="Sullivan S."/>
            <person name="Sone E.D."/>
            <person name="Koren S."/>
            <person name="Silverstein K.A.T."/>
            <person name="Beckman K.B."/>
            <person name="Gohl D.M."/>
        </authorList>
    </citation>
    <scope>NUCLEOTIDE SEQUENCE</scope>
    <source>
        <strain evidence="1">Duluth1</strain>
        <tissue evidence="1">Whole animal</tissue>
    </source>
</reference>
<dbReference type="AlphaFoldDB" id="A0A9D4E7E9"/>
<evidence type="ECO:0000313" key="1">
    <source>
        <dbReference type="EMBL" id="KAH3773830.1"/>
    </source>
</evidence>
<proteinExistence type="predicted"/>
<dbReference type="EMBL" id="JAIWYP010000009">
    <property type="protein sequence ID" value="KAH3773830.1"/>
    <property type="molecule type" value="Genomic_DNA"/>
</dbReference>
<accession>A0A9D4E7E9</accession>
<sequence>MYTALKVETAKSEGELDITALKLLQKSVPKDTRLKDSRGMFVQSKLIDFKRVQEYYVNLWLHGESIFAWTGSSADRPSIGGITVPVLSRRTYQPKYVVIQNENDEYADQGAVGPAVAE</sequence>
<name>A0A9D4E7E9_DREPO</name>
<reference evidence="1" key="2">
    <citation type="submission" date="2020-11" db="EMBL/GenBank/DDBJ databases">
        <authorList>
            <person name="McCartney M.A."/>
            <person name="Auch B."/>
            <person name="Kono T."/>
            <person name="Mallez S."/>
            <person name="Becker A."/>
            <person name="Gohl D.M."/>
            <person name="Silverstein K.A.T."/>
            <person name="Koren S."/>
            <person name="Bechman K.B."/>
            <person name="Herman A."/>
            <person name="Abrahante J.E."/>
            <person name="Garbe J."/>
        </authorList>
    </citation>
    <scope>NUCLEOTIDE SEQUENCE</scope>
    <source>
        <strain evidence="1">Duluth1</strain>
        <tissue evidence="1">Whole animal</tissue>
    </source>
</reference>
<keyword evidence="2" id="KW-1185">Reference proteome</keyword>
<evidence type="ECO:0000313" key="2">
    <source>
        <dbReference type="Proteomes" id="UP000828390"/>
    </source>
</evidence>
<dbReference type="Proteomes" id="UP000828390">
    <property type="component" value="Unassembled WGS sequence"/>
</dbReference>
<organism evidence="1 2">
    <name type="scientific">Dreissena polymorpha</name>
    <name type="common">Zebra mussel</name>
    <name type="synonym">Mytilus polymorpha</name>
    <dbReference type="NCBI Taxonomy" id="45954"/>
    <lineage>
        <taxon>Eukaryota</taxon>
        <taxon>Metazoa</taxon>
        <taxon>Spiralia</taxon>
        <taxon>Lophotrochozoa</taxon>
        <taxon>Mollusca</taxon>
        <taxon>Bivalvia</taxon>
        <taxon>Autobranchia</taxon>
        <taxon>Heteroconchia</taxon>
        <taxon>Euheterodonta</taxon>
        <taxon>Imparidentia</taxon>
        <taxon>Neoheterodontei</taxon>
        <taxon>Myida</taxon>
        <taxon>Dreissenoidea</taxon>
        <taxon>Dreissenidae</taxon>
        <taxon>Dreissena</taxon>
    </lineage>
</organism>
<gene>
    <name evidence="1" type="ORF">DPMN_175201</name>
</gene>
<comment type="caution">
    <text evidence="1">The sequence shown here is derived from an EMBL/GenBank/DDBJ whole genome shotgun (WGS) entry which is preliminary data.</text>
</comment>
<protein>
    <submittedName>
        <fullName evidence="1">Uncharacterized protein</fullName>
    </submittedName>
</protein>